<reference evidence="1" key="1">
    <citation type="journal article" date="2014" name="Front. Microbiol.">
        <title>High frequency of phylogenetically diverse reductive dehalogenase-homologous genes in deep subseafloor sedimentary metagenomes.</title>
        <authorList>
            <person name="Kawai M."/>
            <person name="Futagami T."/>
            <person name="Toyoda A."/>
            <person name="Takaki Y."/>
            <person name="Nishi S."/>
            <person name="Hori S."/>
            <person name="Arai W."/>
            <person name="Tsubouchi T."/>
            <person name="Morono Y."/>
            <person name="Uchiyama I."/>
            <person name="Ito T."/>
            <person name="Fujiyama A."/>
            <person name="Inagaki F."/>
            <person name="Takami H."/>
        </authorList>
    </citation>
    <scope>NUCLEOTIDE SEQUENCE</scope>
    <source>
        <strain evidence="1">Expedition CK06-06</strain>
    </source>
</reference>
<organism evidence="1">
    <name type="scientific">marine sediment metagenome</name>
    <dbReference type="NCBI Taxonomy" id="412755"/>
    <lineage>
        <taxon>unclassified sequences</taxon>
        <taxon>metagenomes</taxon>
        <taxon>ecological metagenomes</taxon>
    </lineage>
</organism>
<proteinExistence type="predicted"/>
<dbReference type="EMBL" id="BARV01003026">
    <property type="protein sequence ID" value="GAH98721.1"/>
    <property type="molecule type" value="Genomic_DNA"/>
</dbReference>
<gene>
    <name evidence="1" type="ORF">S06H3_07459</name>
</gene>
<name>X1JVE3_9ZZZZ</name>
<accession>X1JVE3</accession>
<protein>
    <recommendedName>
        <fullName evidence="2">CARDB domain-containing protein</fullName>
    </recommendedName>
</protein>
<sequence>MAIQTKPVTLDPGESREIAFTSTPSVAKVHQVSVDGLTGSFAVLALPAEFVVTDLIISPSEVYIGEPVTISCLVTNVGGTRGSKTVTLEII</sequence>
<comment type="caution">
    <text evidence="1">The sequence shown here is derived from an EMBL/GenBank/DDBJ whole genome shotgun (WGS) entry which is preliminary data.</text>
</comment>
<dbReference type="AlphaFoldDB" id="X1JVE3"/>
<evidence type="ECO:0008006" key="2">
    <source>
        <dbReference type="Google" id="ProtNLM"/>
    </source>
</evidence>
<evidence type="ECO:0000313" key="1">
    <source>
        <dbReference type="EMBL" id="GAH98721.1"/>
    </source>
</evidence>